<sequence length="131" mass="14705">ISDFRFSVCSLARKPVFQLQCKDRCSFFCNQIKLFCKGQFEKFRSRTISVPKTFHRLASDISNTEELQEYCKNAAGASVSLECAQCGRPIVETKPGDVTLSCMPSDDWLETSPSADYYCRDSCGAGCDPER</sequence>
<dbReference type="OrthoDB" id="5795359at2759"/>
<keyword evidence="2" id="KW-1185">Reference proteome</keyword>
<gene>
    <name evidence="1" type="ORF">NECAME_05908</name>
</gene>
<evidence type="ECO:0000313" key="1">
    <source>
        <dbReference type="EMBL" id="ETN86604.1"/>
    </source>
</evidence>
<accession>W2TY45</accession>
<reference evidence="2" key="1">
    <citation type="journal article" date="2014" name="Nat. Genet.">
        <title>Genome of the human hookworm Necator americanus.</title>
        <authorList>
            <person name="Tang Y.T."/>
            <person name="Gao X."/>
            <person name="Rosa B.A."/>
            <person name="Abubucker S."/>
            <person name="Hallsworth-Pepin K."/>
            <person name="Martin J."/>
            <person name="Tyagi R."/>
            <person name="Heizer E."/>
            <person name="Zhang X."/>
            <person name="Bhonagiri-Palsikar V."/>
            <person name="Minx P."/>
            <person name="Warren W.C."/>
            <person name="Wang Q."/>
            <person name="Zhan B."/>
            <person name="Hotez P.J."/>
            <person name="Sternberg P.W."/>
            <person name="Dougall A."/>
            <person name="Gaze S.T."/>
            <person name="Mulvenna J."/>
            <person name="Sotillo J."/>
            <person name="Ranganathan S."/>
            <person name="Rabelo E.M."/>
            <person name="Wilson R.K."/>
            <person name="Felgner P.L."/>
            <person name="Bethony J."/>
            <person name="Hawdon J.M."/>
            <person name="Gasser R.B."/>
            <person name="Loukas A."/>
            <person name="Mitreva M."/>
        </authorList>
    </citation>
    <scope>NUCLEOTIDE SEQUENCE [LARGE SCALE GENOMIC DNA]</scope>
</reference>
<protein>
    <submittedName>
        <fullName evidence="1">Uncharacterized protein</fullName>
    </submittedName>
</protein>
<dbReference type="KEGG" id="nai:NECAME_05908"/>
<proteinExistence type="predicted"/>
<evidence type="ECO:0000313" key="2">
    <source>
        <dbReference type="Proteomes" id="UP000053676"/>
    </source>
</evidence>
<name>W2TY45_NECAM</name>
<dbReference type="Proteomes" id="UP000053676">
    <property type="component" value="Unassembled WGS sequence"/>
</dbReference>
<organism evidence="1 2">
    <name type="scientific">Necator americanus</name>
    <name type="common">Human hookworm</name>
    <dbReference type="NCBI Taxonomy" id="51031"/>
    <lineage>
        <taxon>Eukaryota</taxon>
        <taxon>Metazoa</taxon>
        <taxon>Ecdysozoa</taxon>
        <taxon>Nematoda</taxon>
        <taxon>Chromadorea</taxon>
        <taxon>Rhabditida</taxon>
        <taxon>Rhabditina</taxon>
        <taxon>Rhabditomorpha</taxon>
        <taxon>Strongyloidea</taxon>
        <taxon>Ancylostomatidae</taxon>
        <taxon>Bunostominae</taxon>
        <taxon>Necator</taxon>
    </lineage>
</organism>
<dbReference type="AlphaFoldDB" id="W2TY45"/>
<feature type="non-terminal residue" evidence="1">
    <location>
        <position position="1"/>
    </location>
</feature>
<dbReference type="EMBL" id="KI657524">
    <property type="protein sequence ID" value="ETN86604.1"/>
    <property type="molecule type" value="Genomic_DNA"/>
</dbReference>